<dbReference type="Pfam" id="PF00858">
    <property type="entry name" value="ASC"/>
    <property type="match status" value="3"/>
</dbReference>
<dbReference type="PANTHER" id="PTHR11690:SF269">
    <property type="entry name" value="DEGENERIN-LIKE PROTEIN ASIC-2"/>
    <property type="match status" value="1"/>
</dbReference>
<dbReference type="Gene3D" id="1.10.287.770">
    <property type="entry name" value="YojJ-like"/>
    <property type="match status" value="1"/>
</dbReference>
<keyword evidence="21" id="KW-1185">Reference proteome</keyword>
<keyword evidence="5 15" id="KW-0894">Sodium channel</keyword>
<keyword evidence="13 15" id="KW-0739">Sodium transport</keyword>
<dbReference type="Gene3D" id="3.90.180.10">
    <property type="entry name" value="Medium-chain alcohol dehydrogenases, catalytic domain"/>
    <property type="match status" value="1"/>
</dbReference>
<gene>
    <name evidence="20" type="primary">WBGene00095582</name>
</gene>
<dbReference type="InterPro" id="IPR011032">
    <property type="entry name" value="GroES-like_sf"/>
</dbReference>
<dbReference type="InterPro" id="IPR000742">
    <property type="entry name" value="EGF"/>
</dbReference>
<dbReference type="SUPFAM" id="SSF51735">
    <property type="entry name" value="NAD(P)-binding Rossmann-fold domains"/>
    <property type="match status" value="2"/>
</dbReference>
<evidence type="ECO:0000256" key="14">
    <source>
        <dbReference type="ARBA" id="ARBA00023303"/>
    </source>
</evidence>
<dbReference type="SMART" id="SM00829">
    <property type="entry name" value="PKS_ER"/>
    <property type="match status" value="1"/>
</dbReference>
<keyword evidence="9" id="KW-0915">Sodium</keyword>
<keyword evidence="8" id="KW-0560">Oxidoreductase</keyword>
<dbReference type="InterPro" id="IPR013154">
    <property type="entry name" value="ADH-like_N"/>
</dbReference>
<dbReference type="EnsemblMetazoa" id="PPA06028.1">
    <property type="protein sequence ID" value="PPA06028.1"/>
    <property type="gene ID" value="WBGene00095582"/>
</dbReference>
<dbReference type="Proteomes" id="UP000005239">
    <property type="component" value="Unassembled WGS sequence"/>
</dbReference>
<dbReference type="Gene3D" id="2.60.470.10">
    <property type="entry name" value="Acid-sensing ion channels like domains"/>
    <property type="match status" value="2"/>
</dbReference>
<evidence type="ECO:0000313" key="21">
    <source>
        <dbReference type="Proteomes" id="UP000005239"/>
    </source>
</evidence>
<dbReference type="GO" id="GO:0015280">
    <property type="term" value="F:ligand-gated sodium channel activity"/>
    <property type="evidence" value="ECO:0000318"/>
    <property type="project" value="GO_Central"/>
</dbReference>
<evidence type="ECO:0000256" key="16">
    <source>
        <dbReference type="SAM" id="MobiDB-lite"/>
    </source>
</evidence>
<dbReference type="InterPro" id="IPR036291">
    <property type="entry name" value="NAD(P)-bd_dom_sf"/>
</dbReference>
<evidence type="ECO:0000259" key="18">
    <source>
        <dbReference type="PROSITE" id="PS00022"/>
    </source>
</evidence>
<evidence type="ECO:0000256" key="7">
    <source>
        <dbReference type="ARBA" id="ARBA00022989"/>
    </source>
</evidence>
<comment type="subcellular location">
    <subcellularLocation>
        <location evidence="1">Membrane</location>
        <topology evidence="1">Multi-pass membrane protein</topology>
    </subcellularLocation>
</comment>
<dbReference type="InterPro" id="IPR020843">
    <property type="entry name" value="ER"/>
</dbReference>
<dbReference type="PRINTS" id="PR01078">
    <property type="entry name" value="AMINACHANNEL"/>
</dbReference>
<dbReference type="PROSITE" id="PS00022">
    <property type="entry name" value="EGF_1"/>
    <property type="match status" value="1"/>
</dbReference>
<dbReference type="Pfam" id="PF01370">
    <property type="entry name" value="Epimerase"/>
    <property type="match status" value="1"/>
</dbReference>
<feature type="region of interest" description="Disordered" evidence="16">
    <location>
        <begin position="1207"/>
        <end position="1290"/>
    </location>
</feature>
<evidence type="ECO:0000256" key="15">
    <source>
        <dbReference type="RuleBase" id="RU000679"/>
    </source>
</evidence>
<keyword evidence="6 15" id="KW-0812">Transmembrane</keyword>
<dbReference type="GO" id="GO:0047522">
    <property type="term" value="F:15-oxoprostaglandin 13-reductase [NAD(P)+] activity"/>
    <property type="evidence" value="ECO:0007669"/>
    <property type="project" value="UniProtKB-EC"/>
</dbReference>
<dbReference type="FunFam" id="3.40.50.720:FF:000121">
    <property type="entry name" value="Prostaglandin reductase 2"/>
    <property type="match status" value="1"/>
</dbReference>
<evidence type="ECO:0000256" key="13">
    <source>
        <dbReference type="ARBA" id="ARBA00023201"/>
    </source>
</evidence>
<keyword evidence="12" id="KW-0325">Glycoprotein</keyword>
<organism evidence="20 21">
    <name type="scientific">Pristionchus pacificus</name>
    <name type="common">Parasitic nematode worm</name>
    <dbReference type="NCBI Taxonomy" id="54126"/>
    <lineage>
        <taxon>Eukaryota</taxon>
        <taxon>Metazoa</taxon>
        <taxon>Ecdysozoa</taxon>
        <taxon>Nematoda</taxon>
        <taxon>Chromadorea</taxon>
        <taxon>Rhabditida</taxon>
        <taxon>Rhabditina</taxon>
        <taxon>Diplogasteromorpha</taxon>
        <taxon>Diplogasteroidea</taxon>
        <taxon>Neodiplogasteridae</taxon>
        <taxon>Pristionchus</taxon>
    </lineage>
</organism>
<keyword evidence="10 15" id="KW-0406">Ion transport</keyword>
<evidence type="ECO:0000259" key="19">
    <source>
        <dbReference type="PROSITE" id="PS01186"/>
    </source>
</evidence>
<dbReference type="Gene3D" id="3.40.50.720">
    <property type="entry name" value="NAD(P)-binding Rossmann-like Domain"/>
    <property type="match status" value="3"/>
</dbReference>
<reference evidence="20" key="2">
    <citation type="submission" date="2022-06" db="UniProtKB">
        <authorList>
            <consortium name="EnsemblMetazoa"/>
        </authorList>
    </citation>
    <scope>IDENTIFICATION</scope>
    <source>
        <strain evidence="20">PS312</strain>
    </source>
</reference>
<evidence type="ECO:0000256" key="8">
    <source>
        <dbReference type="ARBA" id="ARBA00023002"/>
    </source>
</evidence>
<evidence type="ECO:0000256" key="4">
    <source>
        <dbReference type="ARBA" id="ARBA00022448"/>
    </source>
</evidence>
<evidence type="ECO:0000256" key="6">
    <source>
        <dbReference type="ARBA" id="ARBA00022692"/>
    </source>
</evidence>
<accession>A0A8R1YE16</accession>
<comment type="similarity">
    <text evidence="2 15">Belongs to the amiloride-sensitive sodium channel (TC 1.A.6) family.</text>
</comment>
<name>A0A2A6C4I7_PRIPA</name>
<feature type="transmembrane region" description="Helical" evidence="17">
    <location>
        <begin position="847"/>
        <end position="867"/>
    </location>
</feature>
<dbReference type="SUPFAM" id="SSF50129">
    <property type="entry name" value="GroES-like"/>
    <property type="match status" value="1"/>
</dbReference>
<evidence type="ECO:0000256" key="10">
    <source>
        <dbReference type="ARBA" id="ARBA00023065"/>
    </source>
</evidence>
<dbReference type="Pfam" id="PF08240">
    <property type="entry name" value="ADH_N"/>
    <property type="match status" value="1"/>
</dbReference>
<feature type="domain" description="EGF-like" evidence="18 19">
    <location>
        <begin position="489"/>
        <end position="500"/>
    </location>
</feature>
<evidence type="ECO:0000256" key="1">
    <source>
        <dbReference type="ARBA" id="ARBA00004141"/>
    </source>
</evidence>
<evidence type="ECO:0000313" key="20">
    <source>
        <dbReference type="EnsemblMetazoa" id="PPA06028.1"/>
    </source>
</evidence>
<reference evidence="21" key="1">
    <citation type="journal article" date="2008" name="Nat. Genet.">
        <title>The Pristionchus pacificus genome provides a unique perspective on nematode lifestyle and parasitism.</title>
        <authorList>
            <person name="Dieterich C."/>
            <person name="Clifton S.W."/>
            <person name="Schuster L.N."/>
            <person name="Chinwalla A."/>
            <person name="Delehaunty K."/>
            <person name="Dinkelacker I."/>
            <person name="Fulton L."/>
            <person name="Fulton R."/>
            <person name="Godfrey J."/>
            <person name="Minx P."/>
            <person name="Mitreva M."/>
            <person name="Roeseler W."/>
            <person name="Tian H."/>
            <person name="Witte H."/>
            <person name="Yang S.P."/>
            <person name="Wilson R.K."/>
            <person name="Sommer R.J."/>
        </authorList>
    </citation>
    <scope>NUCLEOTIDE SEQUENCE [LARGE SCALE GENOMIC DNA]</scope>
    <source>
        <strain evidence="21">PS312</strain>
    </source>
</reference>
<dbReference type="CDD" id="cd08253">
    <property type="entry name" value="zeta_crystallin"/>
    <property type="match status" value="1"/>
</dbReference>
<proteinExistence type="inferred from homology"/>
<dbReference type="PANTHER" id="PTHR11690">
    <property type="entry name" value="AMILORIDE-SENSITIVE SODIUM CHANNEL-RELATED"/>
    <property type="match status" value="1"/>
</dbReference>
<dbReference type="PROSITE" id="PS01186">
    <property type="entry name" value="EGF_2"/>
    <property type="match status" value="1"/>
</dbReference>
<evidence type="ECO:0000256" key="17">
    <source>
        <dbReference type="SAM" id="Phobius"/>
    </source>
</evidence>
<evidence type="ECO:0000256" key="11">
    <source>
        <dbReference type="ARBA" id="ARBA00023136"/>
    </source>
</evidence>
<keyword evidence="7 17" id="KW-1133">Transmembrane helix</keyword>
<accession>A0A2A6C4I7</accession>
<dbReference type="InterPro" id="IPR013149">
    <property type="entry name" value="ADH-like_C"/>
</dbReference>
<feature type="compositionally biased region" description="Low complexity" evidence="16">
    <location>
        <begin position="1244"/>
        <end position="1287"/>
    </location>
</feature>
<keyword evidence="4 15" id="KW-0813">Transport</keyword>
<keyword evidence="14 15" id="KW-0407">Ion channel</keyword>
<dbReference type="GO" id="GO:0005886">
    <property type="term" value="C:plasma membrane"/>
    <property type="evidence" value="ECO:0000318"/>
    <property type="project" value="GO_Central"/>
</dbReference>
<dbReference type="InterPro" id="IPR001509">
    <property type="entry name" value="Epimerase_deHydtase"/>
</dbReference>
<keyword evidence="11 17" id="KW-0472">Membrane</keyword>
<evidence type="ECO:0000256" key="9">
    <source>
        <dbReference type="ARBA" id="ARBA00023053"/>
    </source>
</evidence>
<evidence type="ECO:0000256" key="12">
    <source>
        <dbReference type="ARBA" id="ARBA00023180"/>
    </source>
</evidence>
<sequence>MPCTNSSMRAASVTAFGGSDNIKIYNDVPTPLITESNQVLIDVRAAGVNPVDTVILEGIFDLNKPLPYVPGIDGAGVIGSSVFHLQVSDRVWFYSHDGAVSEVAVATYVFTLPMGLSFSEGACLGLPYSVAYRAIFTKGRIKPGNRVHGASGGVGLTSCQLSSFAGAFLIVGTAGSHEGLDVVQRYTVSSRFCLILNGAHHVVNHREEGYIEKLKEIVPEGFDLIIELAGAVNLSADMNLLSKGGRVGIIGGKGEASIQLGALNNKEISVYGVVMHGATRGDHFACAEVIERMFIETKYRPVIKKMYPLEETALAHKDLRDPSLPNAGNRVIVIIEMSLPQSILLFTLIPISLQSCADHYQPITSCNGVSAAALITDESSSFSCQYDAMADIGDPLAVDTCTLTCPTGSNMVAFLTDFNVQITINSAYFDSVIWLVTQEDSSRVSFGNSIQFGSRCTPFIDDKGVEYTTKCNLVDSRAQCNDDILLPLCTCTAGYTGTTCGITLEAIANLKNIGDYDKLRALLEAARKTPALLVDNFPAILAFLPEALKRDLSWSLDEVVDSLIYELSGIDTPKAFTQIFDDTLGNCYTFNYANTTVNPKGLYQTRLAGHNRGLSIMLKLEPVEQVAWIECSAISVYIHGPGTPPKNGALYSLRSASSDTISLKKSITKLIAGCIVSKTDLKQSFYDDGEYTTNGCYSACYQDKIQSECGCMDARLKKAPGAIGCTFNKTDCIDSVTSRFGEPSTWPNCHCPPACYQEVFGIEATRTALPYKLASCSNDSGCDEINERTARLTLFMTTLEISSVEFSVSSLECPLLESSKFSFYSDNSEEIPSPLQRRNLDFLSHRLTVMVVSIGRLLVDFSIWCTIACLNRIVTSGRIIAAIFTLIFFSMLFLFIFISVNCVLKYNFPCISICNQNPMKRSVVDSDASLAEISKLLVQFESGEQNKNQSRTNGTVDSALLRLRRAQIMLRLLSNKLSNETRIKAGYTFSELVTECSIAGKTCTSNDFTSFLHPDYGICFTYNSDQEITRPGLGQGLRLLMTVNEDSPLVSRFDFLPTTDSAAIWAVIHNENEFPDFDKNGFRVGAASQALVSLTKTDHSRLSSPYGSCTNKATDTYEEFAYSVNGCQHKCLQHLAAERCGCVDPLFRKTIDKRYCESEKEADCLLSLSFSVSSPTVISSLFDCPPACTEELFEKVVSSSDFPSANYKVATGTQQQRDTLLGDQGGGRKGDGDDNSDDYDAPPTKTSTTATATRMSSGSSTMTVNGPVSMPSASTASTESTSTMTTSGMPQVCPPEDLSAVLKSVVDITAFACRAAYPDIYSNTSFTVIQGWPCLSTKRCNSCVMAADPSTPWPCSYSDYQVCTEKNNAGSTKYSCANSSSNLSTLLDQTNPLIDKNFLKTIPAGVSTCDFSKAASTAAINKLSSGGRKKRQATSVDLPGFGSCEYANKNFKSAAECIAWYRRNALLLHVFYEQLQVNSYEQGASYTLVSLISDISGHAGLCGFHGGNTFPLRNDHQQFRLWKEHRNRQRKCRVVLVTGATGFVGTHCVRELLAQNYRVRGTVRDKKAFRKITPLLRLPKGRENLELFEIDLHDPKEKWIEALDGVTFVLHVASPVPVEPTEETIRTALAGTMAVLEAAAVVHSVRKVVMTSSCTAVNDGHSNRNRVFDETVWTKLSRSNKFELTVFNPTLIIGPLLSDADSGSAMIVGRMMSFTTFLAAPPAYIGIVDVRDVAYAHVKAMTTPSTNGERILLTNAPTIRFRQMTKWLQIEFGPHGYPVSNVEAKLWMIKLYAKLGLDKQAESTISRCDGPLCFDNSKSIRLLGMNYRDPRESLYTQVYSMLDLGMIRKTRKMKAMEKRQVTIVSDAPVNA</sequence>
<dbReference type="InterPro" id="IPR001873">
    <property type="entry name" value="ENaC"/>
</dbReference>
<evidence type="ECO:0000256" key="5">
    <source>
        <dbReference type="ARBA" id="ARBA00022461"/>
    </source>
</evidence>
<evidence type="ECO:0000256" key="3">
    <source>
        <dbReference type="ARBA" id="ARBA00011981"/>
    </source>
</evidence>
<protein>
    <recommendedName>
        <fullName evidence="3">15-oxoprostaglandin 13-reductase</fullName>
        <ecNumber evidence="3">1.3.1.48</ecNumber>
    </recommendedName>
</protein>
<dbReference type="Pfam" id="PF00107">
    <property type="entry name" value="ADH_zinc_N"/>
    <property type="match status" value="1"/>
</dbReference>
<dbReference type="EC" id="1.3.1.48" evidence="3"/>
<dbReference type="GO" id="GO:0035725">
    <property type="term" value="P:sodium ion transmembrane transport"/>
    <property type="evidence" value="ECO:0000318"/>
    <property type="project" value="GO_Central"/>
</dbReference>
<feature type="transmembrane region" description="Helical" evidence="17">
    <location>
        <begin position="879"/>
        <end position="900"/>
    </location>
</feature>
<evidence type="ECO:0000256" key="2">
    <source>
        <dbReference type="ARBA" id="ARBA00007193"/>
    </source>
</evidence>